<organism evidence="16 17">
    <name type="scientific">Helicobacter cappadocius</name>
    <dbReference type="NCBI Taxonomy" id="3063998"/>
    <lineage>
        <taxon>Bacteria</taxon>
        <taxon>Pseudomonadati</taxon>
        <taxon>Campylobacterota</taxon>
        <taxon>Epsilonproteobacteria</taxon>
        <taxon>Campylobacterales</taxon>
        <taxon>Helicobacteraceae</taxon>
        <taxon>Helicobacter</taxon>
    </lineage>
</organism>
<dbReference type="EMBL" id="JAUYZK010000001">
    <property type="protein sequence ID" value="MDP2538344.1"/>
    <property type="molecule type" value="Genomic_DNA"/>
</dbReference>
<dbReference type="EMBL" id="JAUPEV010000001">
    <property type="protein sequence ID" value="MDO7252477.1"/>
    <property type="molecule type" value="Genomic_DNA"/>
</dbReference>
<keyword evidence="13" id="KW-0175">Coiled coil</keyword>
<dbReference type="GO" id="GO:0051607">
    <property type="term" value="P:defense response to virus"/>
    <property type="evidence" value="ECO:0007669"/>
    <property type="project" value="UniProtKB-UniRule"/>
</dbReference>
<evidence type="ECO:0000256" key="5">
    <source>
        <dbReference type="ARBA" id="ARBA00022801"/>
    </source>
</evidence>
<dbReference type="Proteomes" id="UP001177258">
    <property type="component" value="Unassembled WGS sequence"/>
</dbReference>
<keyword evidence="5 12" id="KW-0378">Hydrolase</keyword>
<dbReference type="GO" id="GO:0046872">
    <property type="term" value="F:metal ion binding"/>
    <property type="evidence" value="ECO:0007669"/>
    <property type="project" value="UniProtKB-UniRule"/>
</dbReference>
<comment type="cofactor">
    <cofactor evidence="1">
        <name>Mg(2+)</name>
        <dbReference type="ChEBI" id="CHEBI:18420"/>
    </cofactor>
</comment>
<evidence type="ECO:0000256" key="2">
    <source>
        <dbReference type="ARBA" id="ARBA00022722"/>
    </source>
</evidence>
<keyword evidence="4 12" id="KW-0255">Endonuclease</keyword>
<evidence type="ECO:0000256" key="7">
    <source>
        <dbReference type="ARBA" id="ARBA00022884"/>
    </source>
</evidence>
<dbReference type="Gene3D" id="3.30.420.10">
    <property type="entry name" value="Ribonuclease H-like superfamily/Ribonuclease H"/>
    <property type="match status" value="3"/>
</dbReference>
<dbReference type="NCBIfam" id="TIGR01865">
    <property type="entry name" value="cas_Csn1"/>
    <property type="match status" value="1"/>
</dbReference>
<keyword evidence="3" id="KW-0479">Metal-binding</keyword>
<gene>
    <name evidence="12 16" type="primary">cas9</name>
    <name evidence="15" type="ORF">Q5I04_00895</name>
    <name evidence="16" type="ORF">Q5I06_00895</name>
</gene>
<comment type="caution">
    <text evidence="16">The sequence shown here is derived from an EMBL/GenBank/DDBJ whole genome shotgun (WGS) entry which is preliminary data.</text>
</comment>
<feature type="coiled-coil region" evidence="13">
    <location>
        <begin position="764"/>
        <end position="791"/>
    </location>
</feature>
<dbReference type="GO" id="GO:0003723">
    <property type="term" value="F:RNA binding"/>
    <property type="evidence" value="ECO:0007669"/>
    <property type="project" value="UniProtKB-UniRule"/>
</dbReference>
<evidence type="ECO:0000256" key="13">
    <source>
        <dbReference type="SAM" id="Coils"/>
    </source>
</evidence>
<evidence type="ECO:0000256" key="10">
    <source>
        <dbReference type="ARBA" id="ARBA00023211"/>
    </source>
</evidence>
<dbReference type="Pfam" id="PF18541">
    <property type="entry name" value="RuvC_III"/>
    <property type="match status" value="1"/>
</dbReference>
<keyword evidence="8 12" id="KW-0051">Antiviral defense</keyword>
<evidence type="ECO:0000256" key="8">
    <source>
        <dbReference type="ARBA" id="ARBA00023118"/>
    </source>
</evidence>
<dbReference type="InterPro" id="IPR036397">
    <property type="entry name" value="RNaseH_sf"/>
</dbReference>
<evidence type="ECO:0000256" key="4">
    <source>
        <dbReference type="ARBA" id="ARBA00022759"/>
    </source>
</evidence>
<reference evidence="16 18" key="1">
    <citation type="submission" date="2023-07" db="EMBL/GenBank/DDBJ databases">
        <title>Unpublished Manusciprt.</title>
        <authorList>
            <person name="Aydin F."/>
            <person name="Tarhane S."/>
            <person name="Saticioglu I.B."/>
            <person name="Karakaya E."/>
            <person name="Abay S."/>
            <person name="Guran O."/>
            <person name="Bozkurt E."/>
            <person name="Uzum N."/>
            <person name="Olgun K."/>
            <person name="Jablonski D."/>
        </authorList>
    </citation>
    <scope>NUCLEOTIDE SEQUENCE</scope>
    <source>
        <strain evidence="18">faydin-H75</strain>
        <strain evidence="16">Faydin-H76</strain>
    </source>
</reference>
<dbReference type="AlphaFoldDB" id="A0AA90PJI3"/>
<evidence type="ECO:0000256" key="9">
    <source>
        <dbReference type="ARBA" id="ARBA00023125"/>
    </source>
</evidence>
<dbReference type="Pfam" id="PF22131">
    <property type="entry name" value="CjCas9_PI_CTD"/>
    <property type="match status" value="1"/>
</dbReference>
<keyword evidence="7 12" id="KW-0694">RNA-binding</keyword>
<keyword evidence="10" id="KW-0464">Manganese</keyword>
<dbReference type="Proteomes" id="UP001240777">
    <property type="component" value="Unassembled WGS sequence"/>
</dbReference>
<dbReference type="InterPro" id="IPR003615">
    <property type="entry name" value="HNH_nuc"/>
</dbReference>
<protein>
    <recommendedName>
        <fullName evidence="12">CRISPR-associated endonuclease Cas9</fullName>
        <ecNumber evidence="12">3.1.-.-</ecNumber>
    </recommendedName>
</protein>
<comment type="caution">
    <text evidence="12">Lacks conserved residue(s) required for the propagation of feature annotation.</text>
</comment>
<evidence type="ECO:0000313" key="18">
    <source>
        <dbReference type="Proteomes" id="UP001240777"/>
    </source>
</evidence>
<comment type="subunit">
    <text evidence="11 12">Monomer. Binds crRNA and tracrRNA.</text>
</comment>
<dbReference type="InterPro" id="IPR041383">
    <property type="entry name" value="RuvC_III"/>
</dbReference>
<feature type="domain" description="HNH Cas9-type" evidence="14">
    <location>
        <begin position="523"/>
        <end position="679"/>
    </location>
</feature>
<accession>A0AA90PJI3</accession>
<sequence length="1033" mass="119498">MIKILGLDIGISSIGWSLVEVEEQIQGKGNIIASGVRLFTRAENPEDGKSLALPRRELRGARRANKRKKARVKQIKILLSKYLNIDLKDIIPENESLPDIFTTTKAFLSPWELRSEGLDRKLDDKEFFRVLLHIAKRRGYNDCMQSQKDEKENKIILKSIKSNRDEMQRLGYRSVGEMMCKEYFLKERCKGEFKGVRNKAKDSKDGYQHSVGRRDLQEEVKILFDSQRSFGNQKATQELEELFNKIAFYQRDLKSFESMVGKCQFYSEEKRASKCCYSAEEFINLTKIINTLAYIGEITKEVFSQEMIELILNKAKSLKTGVSYRELRKILKLENYPSIVFKDNALDYTQKDTEKKIFISFPKFHKLKEYLSDFEEEFNALEVQTLDEIANIIAFNRSEKTIKEKISKLPISKSMQEKLSLNQLGFDKTLALSLKAIYKISPLMKEGKRYDEAIELSGLLELCTKNVKKGLLPPLAQTDFADTLNPVVNRAISQYRKVVNAVIKKYGRLHKIHIEFTRDVGKSFNDRQKIKKEQDANRKLNDEAKNLCQEFGLEVNGRNILKVKLWKRQDEFCIYSGKKIEIEDLKEENKLQVDHIYPLSRSLDDSQNNKVLVFTAQNQLKRNKTPYEWIGSDEAKWEELRKRINAISKLPRNVKKKIMNTAFIDKNIGSRGEFLTRNLVDTGYINRLVSQYTSQYLEFLPLDISEDTSIQAGSKGSKKHILTMSGGLTSILRHYWGLDSKNRETHLHHFQDSLIIALATDANIKSLSNYLKSKEERYRDSKEKAKEIYENTQKFKKPSIEPLEDFRSKLEAATKTIFVSRASRRNVTGALHEQTIRKRTEYYASYGREEGVKKAIELGKIREINGGIVDNGEMIRTDIFRSKDKGKYYVIPIYTYDFAIGRLPNKAIVQGKDKSGVIKDWLEMDENYEFCFSLFKDDLVQIQQKGMDKSIYAYYVGASSSTGTLSFRHHSNLVSSDEKEFFKEKSSGFLAESCGIQNLKIFKKCIVSVLGEISEAPLEPRRDVRLKTTKKRS</sequence>
<keyword evidence="18" id="KW-1185">Reference proteome</keyword>
<dbReference type="GO" id="GO:0003677">
    <property type="term" value="F:DNA binding"/>
    <property type="evidence" value="ECO:0007669"/>
    <property type="project" value="UniProtKB-UniRule"/>
</dbReference>
<feature type="active site" description="Proton acceptor for HNH nuclease domain" evidence="12">
    <location>
        <position position="595"/>
    </location>
</feature>
<evidence type="ECO:0000256" key="6">
    <source>
        <dbReference type="ARBA" id="ARBA00022842"/>
    </source>
</evidence>
<dbReference type="InterPro" id="IPR033114">
    <property type="entry name" value="HNH_CAS9"/>
</dbReference>
<reference evidence="15" key="2">
    <citation type="submission" date="2023-07" db="EMBL/GenBank/DDBJ databases">
        <authorList>
            <person name="Aydin F."/>
            <person name="Tarhane S."/>
            <person name="Saticioglu I.B."/>
            <person name="Karakaya E."/>
            <person name="Abay S."/>
            <person name="Guran O."/>
            <person name="Bozkurt E."/>
            <person name="Uzum N."/>
            <person name="Olgun K."/>
            <person name="Jablonski D."/>
        </authorList>
    </citation>
    <scope>NUCLEOTIDE SEQUENCE</scope>
    <source>
        <strain evidence="15">Faydin-H75</strain>
    </source>
</reference>
<evidence type="ECO:0000256" key="11">
    <source>
        <dbReference type="ARBA" id="ARBA00046380"/>
    </source>
</evidence>
<reference evidence="15 17" key="3">
    <citation type="journal article" date="2024" name="Syst. Appl. Microbiol.">
        <title>Helicobacter cappadocius sp. nov., from lizards: The first psychrotrophic Helicobacter species.</title>
        <authorList>
            <person name="Aydin F."/>
            <person name="Tarhane S."/>
            <person name="Karakaya E."/>
            <person name="Abay S."/>
            <person name="Kayman T."/>
            <person name="Guran O."/>
            <person name="Bozkurt E."/>
            <person name="Uzum N."/>
            <person name="Avci A."/>
            <person name="Olgun K."/>
            <person name="Jablonski D."/>
            <person name="Guran C."/>
            <person name="Burcin Saticioglu I."/>
        </authorList>
    </citation>
    <scope>NUCLEOTIDE SEQUENCE [LARGE SCALE GENOMIC DNA]</scope>
    <source>
        <strain evidence="15">Faydin-H75</strain>
        <strain evidence="17">faydin-H76</strain>
    </source>
</reference>
<evidence type="ECO:0000256" key="3">
    <source>
        <dbReference type="ARBA" id="ARBA00022723"/>
    </source>
</evidence>
<comment type="domain">
    <text evidence="12">Has 2 endonuclease domains. The discontinuous RuvC-like domain cleaves the target DNA noncomplementary to crRNA while the HNH nuclease domain cleaves the target DNA complementary to crRNA.</text>
</comment>
<evidence type="ECO:0000256" key="12">
    <source>
        <dbReference type="HAMAP-Rule" id="MF_01480"/>
    </source>
</evidence>
<dbReference type="Pfam" id="PF22129">
    <property type="entry name" value="CjCas9_WED-like"/>
    <property type="match status" value="1"/>
</dbReference>
<evidence type="ECO:0000313" key="16">
    <source>
        <dbReference type="EMBL" id="MDP2538344.1"/>
    </source>
</evidence>
<dbReference type="InterPro" id="IPR054373">
    <property type="entry name" value="Cas9_PI_C_campylobact"/>
</dbReference>
<keyword evidence="9 12" id="KW-0238">DNA-binding</keyword>
<evidence type="ECO:0000256" key="1">
    <source>
        <dbReference type="ARBA" id="ARBA00001946"/>
    </source>
</evidence>
<proteinExistence type="inferred from homology"/>
<keyword evidence="2 12" id="KW-0540">Nuclease</keyword>
<evidence type="ECO:0000259" key="14">
    <source>
        <dbReference type="PROSITE" id="PS51749"/>
    </source>
</evidence>
<dbReference type="InterPro" id="IPR054369">
    <property type="entry name" value="Cas9_WED"/>
</dbReference>
<feature type="active site" description="For RuvC-like nuclease domain" evidence="12">
    <location>
        <position position="8"/>
    </location>
</feature>
<dbReference type="Pfam" id="PF13395">
    <property type="entry name" value="HNH_4"/>
    <property type="match status" value="1"/>
</dbReference>
<dbReference type="EC" id="3.1.-.-" evidence="12"/>
<feature type="coiled-coil region" evidence="13">
    <location>
        <begin position="232"/>
        <end position="259"/>
    </location>
</feature>
<dbReference type="InterPro" id="IPR028629">
    <property type="entry name" value="Cas9"/>
</dbReference>
<evidence type="ECO:0000313" key="17">
    <source>
        <dbReference type="Proteomes" id="UP001177258"/>
    </source>
</evidence>
<dbReference type="GO" id="GO:0016787">
    <property type="term" value="F:hydrolase activity"/>
    <property type="evidence" value="ECO:0007669"/>
    <property type="project" value="UniProtKB-KW"/>
</dbReference>
<dbReference type="GO" id="GO:0004519">
    <property type="term" value="F:endonuclease activity"/>
    <property type="evidence" value="ECO:0007669"/>
    <property type="project" value="UniProtKB-UniRule"/>
</dbReference>
<comment type="function">
    <text evidence="12">CRISPR (clustered regularly interspaced short palindromic repeat) is an adaptive immune system that provides protection against mobile genetic elements (viruses, transposable elements and conjugative plasmids). CRISPR clusters contain spacers, sequences complementary to antecedent mobile elements, and target invading nucleic acids. CRISPR clusters are transcribed and processed into CRISPR RNA (crRNA). In type II CRISPR systems correct processing of pre-crRNA requires a trans-encoded small RNA (tracrRNA), endogenous ribonuclease 3 (rnc) and this protein. The tracrRNA serves as a guide for ribonuclease 3-aided processing of pre-crRNA. Subsequently Cas9/crRNA/tracrRNA endonucleolytically cleaves linear or circular dsDNA target complementary to the spacer; Cas9 is inactive in the absence of the 2 guide RNAs (gRNA). Cas9 recognizes the protospacer adjacent motif (PAM) in the CRISPR repeat sequences to help distinguish self versus nonself, as targets within the bacterial CRISPR locus do not have PAMs. PAM recognition is also required for catalytic activity.</text>
</comment>
<name>A0AA90PJI3_9HELI</name>
<keyword evidence="6" id="KW-0460">Magnesium</keyword>
<dbReference type="HAMAP" id="MF_01480">
    <property type="entry name" value="Cas9"/>
    <property type="match status" value="1"/>
</dbReference>
<comment type="similarity">
    <text evidence="12">Belongs to the CRISPR-associated Cas9 family.</text>
</comment>
<dbReference type="PROSITE" id="PS51749">
    <property type="entry name" value="HNH_CAS9"/>
    <property type="match status" value="1"/>
</dbReference>
<dbReference type="GO" id="GO:0043571">
    <property type="term" value="P:maintenance of CRISPR repeat elements"/>
    <property type="evidence" value="ECO:0007669"/>
    <property type="project" value="UniProtKB-UniRule"/>
</dbReference>
<evidence type="ECO:0000313" key="15">
    <source>
        <dbReference type="EMBL" id="MDO7252477.1"/>
    </source>
</evidence>
<dbReference type="RefSeq" id="WP_305516319.1">
    <property type="nucleotide sequence ID" value="NZ_JAUPEV010000001.1"/>
</dbReference>